<organism evidence="2 3">
    <name type="scientific">Rhizopus microsporus</name>
    <dbReference type="NCBI Taxonomy" id="58291"/>
    <lineage>
        <taxon>Eukaryota</taxon>
        <taxon>Fungi</taxon>
        <taxon>Fungi incertae sedis</taxon>
        <taxon>Mucoromycota</taxon>
        <taxon>Mucoromycotina</taxon>
        <taxon>Mucoromycetes</taxon>
        <taxon>Mucorales</taxon>
        <taxon>Mucorineae</taxon>
        <taxon>Rhizopodaceae</taxon>
        <taxon>Rhizopus</taxon>
    </lineage>
</organism>
<evidence type="ECO:0008006" key="4">
    <source>
        <dbReference type="Google" id="ProtNLM"/>
    </source>
</evidence>
<dbReference type="InterPro" id="IPR013762">
    <property type="entry name" value="Integrase-like_cat_sf"/>
</dbReference>
<dbReference type="GO" id="GO:0015074">
    <property type="term" value="P:DNA integration"/>
    <property type="evidence" value="ECO:0007669"/>
    <property type="project" value="InterPro"/>
</dbReference>
<feature type="transmembrane region" description="Helical" evidence="1">
    <location>
        <begin position="162"/>
        <end position="180"/>
    </location>
</feature>
<dbReference type="OMA" id="TQIYGTH"/>
<keyword evidence="1" id="KW-0472">Membrane</keyword>
<dbReference type="AlphaFoldDB" id="A0A1X0SF51"/>
<keyword evidence="1" id="KW-0812">Transmembrane</keyword>
<name>A0A1X0SF51_RHIZD</name>
<evidence type="ECO:0000313" key="2">
    <source>
        <dbReference type="EMBL" id="ORE22896.1"/>
    </source>
</evidence>
<dbReference type="EMBL" id="KV921262">
    <property type="protein sequence ID" value="ORE22896.1"/>
    <property type="molecule type" value="Genomic_DNA"/>
</dbReference>
<dbReference type="GO" id="GO:0006310">
    <property type="term" value="P:DNA recombination"/>
    <property type="evidence" value="ECO:0007669"/>
    <property type="project" value="InterPro"/>
</dbReference>
<dbReference type="GO" id="GO:0003677">
    <property type="term" value="F:DNA binding"/>
    <property type="evidence" value="ECO:0007669"/>
    <property type="project" value="InterPro"/>
</dbReference>
<keyword evidence="1" id="KW-1133">Transmembrane helix</keyword>
<protein>
    <recommendedName>
        <fullName evidence="4">Tyr recombinase domain-containing protein</fullName>
    </recommendedName>
</protein>
<accession>A0A1X0SF51</accession>
<evidence type="ECO:0000256" key="1">
    <source>
        <dbReference type="SAM" id="Phobius"/>
    </source>
</evidence>
<reference evidence="2 3" key="1">
    <citation type="journal article" date="2016" name="Proc. Natl. Acad. Sci. U.S.A.">
        <title>Lipid metabolic changes in an early divergent fungus govern the establishment of a mutualistic symbiosis with endobacteria.</title>
        <authorList>
            <person name="Lastovetsky O.A."/>
            <person name="Gaspar M.L."/>
            <person name="Mondo S.J."/>
            <person name="LaButti K.M."/>
            <person name="Sandor L."/>
            <person name="Grigoriev I.V."/>
            <person name="Henry S.A."/>
            <person name="Pawlowska T.E."/>
        </authorList>
    </citation>
    <scope>NUCLEOTIDE SEQUENCE [LARGE SCALE GENOMIC DNA]</scope>
    <source>
        <strain evidence="2 3">ATCC 11559</strain>
    </source>
</reference>
<sequence length="181" mass="20755">MWRSRSDIGTLQARDVHFKLDSQANLIGATLSIRVPKEAQQKYSTLRILSQKLMCLVHTLFIFMKKKAEYLRSELPDEHTVFLAYVNNPSKVTVANIVKQAMQETGTDTQIYGTHSLSSASSTKAVQLGRKIDGVKKHTNWSFRRHLNKSTSNLLIKKTSQCIMGSMFFFFFFFLDSFLLH</sequence>
<dbReference type="Gene3D" id="1.10.443.10">
    <property type="entry name" value="Intergrase catalytic core"/>
    <property type="match status" value="1"/>
</dbReference>
<gene>
    <name evidence="2" type="ORF">BCV71DRAFT_282849</name>
</gene>
<evidence type="ECO:0000313" key="3">
    <source>
        <dbReference type="Proteomes" id="UP000242381"/>
    </source>
</evidence>
<dbReference type="Proteomes" id="UP000242381">
    <property type="component" value="Unassembled WGS sequence"/>
</dbReference>
<proteinExistence type="predicted"/>